<comment type="similarity">
    <text evidence="3 12">Belongs to the NIPA (TC 2.A.7) family.</text>
</comment>
<dbReference type="OrthoDB" id="10251744at2759"/>
<keyword evidence="7 12" id="KW-0967">Endosome</keyword>
<dbReference type="Pfam" id="PF05916">
    <property type="entry name" value="Sld5"/>
    <property type="match status" value="1"/>
</dbReference>
<dbReference type="GO" id="GO:0006260">
    <property type="term" value="P:DNA replication"/>
    <property type="evidence" value="ECO:0007669"/>
    <property type="project" value="UniProtKB-KW"/>
</dbReference>
<evidence type="ECO:0000313" key="15">
    <source>
        <dbReference type="Proteomes" id="UP000639772"/>
    </source>
</evidence>
<comment type="caution">
    <text evidence="12">Lacks conserved residue(s) required for the propagation of feature annotation.</text>
</comment>
<gene>
    <name evidence="14" type="ORF">HPP92_000394</name>
</gene>
<feature type="transmembrane region" description="Helical" evidence="12">
    <location>
        <begin position="107"/>
        <end position="127"/>
    </location>
</feature>
<dbReference type="GO" id="GO:0005769">
    <property type="term" value="C:early endosome"/>
    <property type="evidence" value="ECO:0007669"/>
    <property type="project" value="UniProtKB-SubCell"/>
</dbReference>
<organism evidence="14 15">
    <name type="scientific">Vanilla planifolia</name>
    <name type="common">Vanilla</name>
    <dbReference type="NCBI Taxonomy" id="51239"/>
    <lineage>
        <taxon>Eukaryota</taxon>
        <taxon>Viridiplantae</taxon>
        <taxon>Streptophyta</taxon>
        <taxon>Embryophyta</taxon>
        <taxon>Tracheophyta</taxon>
        <taxon>Spermatophyta</taxon>
        <taxon>Magnoliopsida</taxon>
        <taxon>Liliopsida</taxon>
        <taxon>Asparagales</taxon>
        <taxon>Orchidaceae</taxon>
        <taxon>Vanilloideae</taxon>
        <taxon>Vanilleae</taxon>
        <taxon>Vanilla</taxon>
    </lineage>
</organism>
<dbReference type="InterPro" id="IPR021151">
    <property type="entry name" value="GINS_A"/>
</dbReference>
<evidence type="ECO:0000256" key="7">
    <source>
        <dbReference type="ARBA" id="ARBA00022753"/>
    </source>
</evidence>
<proteinExistence type="inferred from homology"/>
<dbReference type="PANTHER" id="PTHR12570">
    <property type="match status" value="1"/>
</dbReference>
<keyword evidence="12" id="KW-0460">Magnesium</keyword>
<keyword evidence="12" id="KW-1003">Cell membrane</keyword>
<keyword evidence="8 12" id="KW-1133">Transmembrane helix</keyword>
<comment type="function">
    <text evidence="11 12">Acts as a Mg(2+) transporter. Can also transport other divalent cations such as Fe(2+), Sr(2+), Ba(2+), Mn(2+) and Co(2+) but to a much less extent than Mg(2+).</text>
</comment>
<protein>
    <recommendedName>
        <fullName evidence="12">Probable magnesium transporter</fullName>
    </recommendedName>
</protein>
<comment type="subunit">
    <text evidence="4 12">Homodimer.</text>
</comment>
<feature type="transmembrane region" description="Helical" evidence="12">
    <location>
        <begin position="12"/>
        <end position="28"/>
    </location>
</feature>
<evidence type="ECO:0000256" key="2">
    <source>
        <dbReference type="ARBA" id="ARBA00004141"/>
    </source>
</evidence>
<evidence type="ECO:0000256" key="12">
    <source>
        <dbReference type="RuleBase" id="RU363078"/>
    </source>
</evidence>
<dbReference type="Gene3D" id="1.20.58.2050">
    <property type="match status" value="1"/>
</dbReference>
<dbReference type="PANTHER" id="PTHR12570:SF20">
    <property type="entry name" value="MAGNESIUM TRANSPORTER NIPA1-RELATED"/>
    <property type="match status" value="1"/>
</dbReference>
<keyword evidence="5 12" id="KW-0812">Transmembrane</keyword>
<keyword evidence="9 12" id="KW-0472">Membrane</keyword>
<evidence type="ECO:0000256" key="9">
    <source>
        <dbReference type="ARBA" id="ARBA00023136"/>
    </source>
</evidence>
<evidence type="ECO:0000256" key="3">
    <source>
        <dbReference type="ARBA" id="ARBA00007001"/>
    </source>
</evidence>
<dbReference type="SUPFAM" id="SSF158573">
    <property type="entry name" value="GINS helical bundle-like"/>
    <property type="match status" value="1"/>
</dbReference>
<dbReference type="GO" id="GO:0005886">
    <property type="term" value="C:plasma membrane"/>
    <property type="evidence" value="ECO:0007669"/>
    <property type="project" value="UniProtKB-SubCell"/>
</dbReference>
<dbReference type="AlphaFoldDB" id="A0A835SA27"/>
<comment type="caution">
    <text evidence="14">The sequence shown here is derived from an EMBL/GenBank/DDBJ whole genome shotgun (WGS) entry which is preliminary data.</text>
</comment>
<evidence type="ECO:0000313" key="14">
    <source>
        <dbReference type="EMBL" id="KAG0500322.1"/>
    </source>
</evidence>
<feature type="domain" description="GINS subunit" evidence="13">
    <location>
        <begin position="296"/>
        <end position="390"/>
    </location>
</feature>
<evidence type="ECO:0000256" key="4">
    <source>
        <dbReference type="ARBA" id="ARBA00011738"/>
    </source>
</evidence>
<comment type="subcellular location">
    <subcellularLocation>
        <location evidence="12">Cell membrane</location>
        <topology evidence="12">Multi-pass membrane protein</topology>
    </subcellularLocation>
    <subcellularLocation>
        <location evidence="12">Early endosome</location>
    </subcellularLocation>
    <subcellularLocation>
        <location evidence="2">Membrane</location>
        <topology evidence="2">Multi-pass membrane protein</topology>
    </subcellularLocation>
    <subcellularLocation>
        <location evidence="1">Nucleus</location>
    </subcellularLocation>
</comment>
<name>A0A835SA27_VANPL</name>
<evidence type="ECO:0000256" key="11">
    <source>
        <dbReference type="ARBA" id="ARBA00025284"/>
    </source>
</evidence>
<keyword evidence="6" id="KW-0235">DNA replication</keyword>
<dbReference type="GO" id="GO:0015095">
    <property type="term" value="F:magnesium ion transmembrane transporter activity"/>
    <property type="evidence" value="ECO:0007669"/>
    <property type="project" value="UniProtKB-UniRule"/>
</dbReference>
<dbReference type="SUPFAM" id="SSF103481">
    <property type="entry name" value="Multidrug resistance efflux transporter EmrE"/>
    <property type="match status" value="1"/>
</dbReference>
<keyword evidence="12" id="KW-0813">Transport</keyword>
<evidence type="ECO:0000256" key="8">
    <source>
        <dbReference type="ARBA" id="ARBA00022989"/>
    </source>
</evidence>
<accession>A0A835SA27</accession>
<evidence type="ECO:0000256" key="10">
    <source>
        <dbReference type="ARBA" id="ARBA00023242"/>
    </source>
</evidence>
<dbReference type="Pfam" id="PF05653">
    <property type="entry name" value="Mg_trans_NIPA"/>
    <property type="match status" value="2"/>
</dbReference>
<feature type="transmembrane region" description="Helical" evidence="12">
    <location>
        <begin position="74"/>
        <end position="100"/>
    </location>
</feature>
<dbReference type="CDD" id="cd11713">
    <property type="entry name" value="GINS_A_psf3"/>
    <property type="match status" value="1"/>
</dbReference>
<dbReference type="InterPro" id="IPR036224">
    <property type="entry name" value="GINS_bundle-like_dom_sf"/>
</dbReference>
<feature type="transmembrane region" description="Helical" evidence="12">
    <location>
        <begin position="186"/>
        <end position="204"/>
    </location>
</feature>
<feature type="transmembrane region" description="Helical" evidence="12">
    <location>
        <begin position="147"/>
        <end position="174"/>
    </location>
</feature>
<evidence type="ECO:0000259" key="13">
    <source>
        <dbReference type="Pfam" id="PF05916"/>
    </source>
</evidence>
<dbReference type="EMBL" id="JADCNM010000001">
    <property type="protein sequence ID" value="KAG0500322.1"/>
    <property type="molecule type" value="Genomic_DNA"/>
</dbReference>
<evidence type="ECO:0000256" key="6">
    <source>
        <dbReference type="ARBA" id="ARBA00022705"/>
    </source>
</evidence>
<sequence>MGVSVDNVRGLTLALSSSIFIGTSFIVKKKGLKKAGATGVRAGSGGFSYLYEPLWWVGMATMIIGEAANFAAYAFAPAILVTPLGALSIIVSAVLAHFMLKEKLHVFGVLGCNLCVVGSTTIVLHAPKERDIESVKEVWYLATEPGIGQLLHCVVSPVYYVMFTTFTILASMIMFKDWDSQNATQIATELCGFITILSGTFLLHKTEGMGNTNPTDNETNANKAAQLIWTIKWQITMTLTISFLKKSLFLLFSKWRQMELVCLTLVEKGAKIDIPFWLAHELYLRQAVSITVPPCFSSKTRKEIQADAACVDLKFRSPYFYELGRKLVPLVPDKTIGSFLLYAFTNRYKEILGKSHSTIGTTPKFTSKLTHEESQLFEAARTSMVAFKKWRVGGSRLEKASILGRKRKPNTSTKPANPR</sequence>
<evidence type="ECO:0000256" key="5">
    <source>
        <dbReference type="ARBA" id="ARBA00022692"/>
    </source>
</evidence>
<dbReference type="InterPro" id="IPR038437">
    <property type="entry name" value="GINS_Psf3_sf"/>
</dbReference>
<dbReference type="GO" id="GO:0005634">
    <property type="term" value="C:nucleus"/>
    <property type="evidence" value="ECO:0007669"/>
    <property type="project" value="UniProtKB-SubCell"/>
</dbReference>
<keyword evidence="12" id="KW-0406">Ion transport</keyword>
<evidence type="ECO:0000256" key="1">
    <source>
        <dbReference type="ARBA" id="ARBA00004123"/>
    </source>
</evidence>
<reference evidence="14 15" key="1">
    <citation type="journal article" date="2020" name="Nat. Food">
        <title>A phased Vanilla planifolia genome enables genetic improvement of flavour and production.</title>
        <authorList>
            <person name="Hasing T."/>
            <person name="Tang H."/>
            <person name="Brym M."/>
            <person name="Khazi F."/>
            <person name="Huang T."/>
            <person name="Chambers A.H."/>
        </authorList>
    </citation>
    <scope>NUCLEOTIDE SEQUENCE [LARGE SCALE GENOMIC DNA]</scope>
    <source>
        <tissue evidence="14">Leaf</tissue>
    </source>
</reference>
<dbReference type="InterPro" id="IPR037185">
    <property type="entry name" value="EmrE-like"/>
</dbReference>
<dbReference type="Proteomes" id="UP000639772">
    <property type="component" value="Chromosome 1"/>
</dbReference>
<keyword evidence="10" id="KW-0539">Nucleus</keyword>
<dbReference type="InterPro" id="IPR008521">
    <property type="entry name" value="Mg_trans_NIPA"/>
</dbReference>